<dbReference type="Proteomes" id="UP001185015">
    <property type="component" value="Unassembled WGS sequence"/>
</dbReference>
<keyword evidence="1" id="KW-0378">Hydrolase</keyword>
<dbReference type="RefSeq" id="WP_270096315.1">
    <property type="nucleotide sequence ID" value="NZ_JAQFFK010000003.1"/>
</dbReference>
<comment type="caution">
    <text evidence="3">The sequence shown here is derived from an EMBL/GenBank/DDBJ whole genome shotgun (WGS) entry which is preliminary data.</text>
</comment>
<feature type="transmembrane region" description="Helical" evidence="2">
    <location>
        <begin position="213"/>
        <end position="232"/>
    </location>
</feature>
<dbReference type="GO" id="GO:0016787">
    <property type="term" value="F:hydrolase activity"/>
    <property type="evidence" value="ECO:0007669"/>
    <property type="project" value="UniProtKB-KW"/>
</dbReference>
<evidence type="ECO:0000313" key="4">
    <source>
        <dbReference type="Proteomes" id="UP001185015"/>
    </source>
</evidence>
<organism evidence="3 4">
    <name type="scientific">Methanococcoides alaskense</name>
    <dbReference type="NCBI Taxonomy" id="325778"/>
    <lineage>
        <taxon>Archaea</taxon>
        <taxon>Methanobacteriati</taxon>
        <taxon>Methanobacteriota</taxon>
        <taxon>Stenosarchaea group</taxon>
        <taxon>Methanomicrobia</taxon>
        <taxon>Methanosarcinales</taxon>
        <taxon>Methanosarcinaceae</taxon>
        <taxon>Methanococcoides</taxon>
    </lineage>
</organism>
<keyword evidence="2" id="KW-1133">Transmembrane helix</keyword>
<keyword evidence="4" id="KW-1185">Reference proteome</keyword>
<evidence type="ECO:0000256" key="1">
    <source>
        <dbReference type="ARBA" id="ARBA00022801"/>
    </source>
</evidence>
<evidence type="ECO:0000313" key="3">
    <source>
        <dbReference type="EMBL" id="MDR6221873.1"/>
    </source>
</evidence>
<dbReference type="InterPro" id="IPR033704">
    <property type="entry name" value="dUTPase_trimeric"/>
</dbReference>
<accession>A0AA90ZBG4</accession>
<reference evidence="3 4" key="1">
    <citation type="submission" date="2023-07" db="EMBL/GenBank/DDBJ databases">
        <title>Genomic Encyclopedia of Type Strains, Phase IV (KMG-IV): sequencing the most valuable type-strain genomes for metagenomic binning, comparative biology and taxonomic classification.</title>
        <authorList>
            <person name="Goeker M."/>
        </authorList>
    </citation>
    <scope>NUCLEOTIDE SEQUENCE [LARGE SCALE GENOMIC DNA]</scope>
    <source>
        <strain evidence="3 4">DSM 17273</strain>
    </source>
</reference>
<dbReference type="CDD" id="cd07557">
    <property type="entry name" value="trimeric_dUTPase"/>
    <property type="match status" value="1"/>
</dbReference>
<name>A0AA90ZBG4_9EURY</name>
<dbReference type="AlphaFoldDB" id="A0AA90ZBG4"/>
<dbReference type="Gene3D" id="2.70.40.10">
    <property type="match status" value="1"/>
</dbReference>
<evidence type="ECO:0000256" key="2">
    <source>
        <dbReference type="SAM" id="Phobius"/>
    </source>
</evidence>
<keyword evidence="2" id="KW-0812">Transmembrane</keyword>
<dbReference type="EMBL" id="JAVDQI010000001">
    <property type="protein sequence ID" value="MDR6221873.1"/>
    <property type="molecule type" value="Genomic_DNA"/>
</dbReference>
<dbReference type="InterPro" id="IPR036157">
    <property type="entry name" value="dUTPase-like_sf"/>
</dbReference>
<feature type="transmembrane region" description="Helical" evidence="2">
    <location>
        <begin position="244"/>
        <end position="263"/>
    </location>
</feature>
<gene>
    <name evidence="3" type="ORF">J2750_000305</name>
</gene>
<proteinExistence type="predicted"/>
<dbReference type="SUPFAM" id="SSF51283">
    <property type="entry name" value="dUTPase-like"/>
    <property type="match status" value="1"/>
</dbReference>
<protein>
    <submittedName>
        <fullName evidence="3">Deoxycytidine triphosphate deaminase</fullName>
    </submittedName>
</protein>
<keyword evidence="2" id="KW-0472">Membrane</keyword>
<sequence>MSVLSIKDLKKEIGKNIFIHPLKRENINDNTINLTASKFAWSVSTSHNICEDEKTIIIPENDTALIYTNEALYVSNKIGGTYHSKVSMVSKGLGHIGTTLDPMYLGLSLIAIHNHSGKPYKLKVGSTFVSLMFHYLNTPTDNKKRHDNTPGQIELLKEEELDKFNEWSEENNWIKMQGELESEMLNSIQYKELERQNYEDKFHINLLHNHPSVGYIAKSVLIGISIIIFVYVKNTYELTDTSSYILFMLALFTLLLPRAFSFIDNL</sequence>